<evidence type="ECO:0000313" key="14">
    <source>
        <dbReference type="Proteomes" id="UP000327148"/>
    </source>
</evidence>
<dbReference type="Pfam" id="PF00075">
    <property type="entry name" value="RNase_H"/>
    <property type="match status" value="1"/>
</dbReference>
<proteinExistence type="inferred from homology"/>
<comment type="similarity">
    <text evidence="4">Belongs to the RNase H family.</text>
</comment>
<keyword evidence="13" id="KW-0695">RNA-directed DNA polymerase</keyword>
<evidence type="ECO:0000256" key="9">
    <source>
        <dbReference type="ARBA" id="ARBA00022759"/>
    </source>
</evidence>
<reference evidence="13 14" key="1">
    <citation type="submission" date="2019-09" db="EMBL/GenBank/DDBJ databases">
        <title>Draft genome sequence assemblies of isolates from the urinary tract.</title>
        <authorList>
            <person name="Mores C.R."/>
            <person name="Putonti C."/>
            <person name="Wolfe A.J."/>
        </authorList>
    </citation>
    <scope>NUCLEOTIDE SEQUENCE [LARGE SCALE GENOMIC DNA]</scope>
    <source>
        <strain evidence="13 14">UMB623</strain>
    </source>
</reference>
<evidence type="ECO:0000256" key="4">
    <source>
        <dbReference type="ARBA" id="ARBA00005300"/>
    </source>
</evidence>
<comment type="catalytic activity">
    <reaction evidence="1">
        <text>Endonucleolytic cleavage to 5'-phosphomonoester.</text>
        <dbReference type="EC" id="3.1.26.4"/>
    </reaction>
</comment>
<dbReference type="FunFam" id="3.40.970.10:FF:000002">
    <property type="entry name" value="Ribonuclease H"/>
    <property type="match status" value="1"/>
</dbReference>
<comment type="function">
    <text evidence="3">Endonuclease that specifically degrades the RNA of RNA-DNA hybrids.</text>
</comment>
<dbReference type="PANTHER" id="PTHR10642:SF26">
    <property type="entry name" value="RIBONUCLEASE H1"/>
    <property type="match status" value="1"/>
</dbReference>
<keyword evidence="9" id="KW-0255">Endonuclease</keyword>
<keyword evidence="13" id="KW-0548">Nucleotidyltransferase</keyword>
<accession>A0A5N1GNU4</accession>
<evidence type="ECO:0000256" key="10">
    <source>
        <dbReference type="ARBA" id="ARBA00022801"/>
    </source>
</evidence>
<comment type="caution">
    <text evidence="13">The sequence shown here is derived from an EMBL/GenBank/DDBJ whole genome shotgun (WGS) entry which is preliminary data.</text>
</comment>
<evidence type="ECO:0000256" key="1">
    <source>
        <dbReference type="ARBA" id="ARBA00000077"/>
    </source>
</evidence>
<dbReference type="GO" id="GO:0043137">
    <property type="term" value="P:DNA replication, removal of RNA primer"/>
    <property type="evidence" value="ECO:0007669"/>
    <property type="project" value="TreeGrafter"/>
</dbReference>
<dbReference type="InterPro" id="IPR037056">
    <property type="entry name" value="RNase_H1_N_sf"/>
</dbReference>
<organism evidence="13 14">
    <name type="scientific">Aerococcus sanguinicola</name>
    <dbReference type="NCBI Taxonomy" id="119206"/>
    <lineage>
        <taxon>Bacteria</taxon>
        <taxon>Bacillati</taxon>
        <taxon>Bacillota</taxon>
        <taxon>Bacilli</taxon>
        <taxon>Lactobacillales</taxon>
        <taxon>Aerococcaceae</taxon>
        <taxon>Aerococcus</taxon>
    </lineage>
</organism>
<dbReference type="InterPro" id="IPR011320">
    <property type="entry name" value="RNase_H1_N"/>
</dbReference>
<keyword evidence="11" id="KW-0460">Magnesium</keyword>
<evidence type="ECO:0000256" key="6">
    <source>
        <dbReference type="ARBA" id="ARBA00017721"/>
    </source>
</evidence>
<evidence type="ECO:0000256" key="5">
    <source>
        <dbReference type="ARBA" id="ARBA00012180"/>
    </source>
</evidence>
<sequence>MMKYYAVRKGRKPGIYRSWPACQDQVSGYPNAEYKAFKDLAEAEAFLGEASENKASSAEMHAYVDGSYQPKTKTYGYGGVILYQGQELTYKGGGQKAELVKMRNVSGEMIASMKAVVYAIDQGVSSLAIYYDYAGIEKWATGAWQAKNAYTQAYRDFMQEKGKQVQIDFHKVAAHSGNHYNEMADQLAKAGSQEV</sequence>
<dbReference type="GO" id="GO:0003676">
    <property type="term" value="F:nucleic acid binding"/>
    <property type="evidence" value="ECO:0007669"/>
    <property type="project" value="InterPro"/>
</dbReference>
<dbReference type="InterPro" id="IPR050092">
    <property type="entry name" value="RNase_H"/>
</dbReference>
<dbReference type="Gene3D" id="3.30.420.10">
    <property type="entry name" value="Ribonuclease H-like superfamily/Ribonuclease H"/>
    <property type="match status" value="1"/>
</dbReference>
<keyword evidence="7" id="KW-0540">Nuclease</keyword>
<dbReference type="SUPFAM" id="SSF53098">
    <property type="entry name" value="Ribonuclease H-like"/>
    <property type="match status" value="1"/>
</dbReference>
<dbReference type="SUPFAM" id="SSF55658">
    <property type="entry name" value="L9 N-domain-like"/>
    <property type="match status" value="1"/>
</dbReference>
<dbReference type="Proteomes" id="UP000327148">
    <property type="component" value="Unassembled WGS sequence"/>
</dbReference>
<dbReference type="GO" id="GO:0003964">
    <property type="term" value="F:RNA-directed DNA polymerase activity"/>
    <property type="evidence" value="ECO:0007669"/>
    <property type="project" value="UniProtKB-KW"/>
</dbReference>
<keyword evidence="8" id="KW-0479">Metal-binding</keyword>
<dbReference type="Pfam" id="PF01693">
    <property type="entry name" value="Cauli_VI"/>
    <property type="match status" value="1"/>
</dbReference>
<dbReference type="PANTHER" id="PTHR10642">
    <property type="entry name" value="RIBONUCLEASE H1"/>
    <property type="match status" value="1"/>
</dbReference>
<evidence type="ECO:0000256" key="7">
    <source>
        <dbReference type="ARBA" id="ARBA00022722"/>
    </source>
</evidence>
<keyword evidence="13" id="KW-0808">Transferase</keyword>
<gene>
    <name evidence="13" type="ORF">F6I03_01950</name>
</gene>
<evidence type="ECO:0000259" key="12">
    <source>
        <dbReference type="PROSITE" id="PS50879"/>
    </source>
</evidence>
<dbReference type="STRING" id="119206.AWM72_08035"/>
<evidence type="ECO:0000256" key="2">
    <source>
        <dbReference type="ARBA" id="ARBA00001946"/>
    </source>
</evidence>
<name>A0A5N1GNU4_9LACT</name>
<dbReference type="GO" id="GO:0004523">
    <property type="term" value="F:RNA-DNA hybrid ribonuclease activity"/>
    <property type="evidence" value="ECO:0007669"/>
    <property type="project" value="UniProtKB-EC"/>
</dbReference>
<protein>
    <recommendedName>
        <fullName evidence="6">Ribonuclease H</fullName>
        <ecNumber evidence="5">3.1.26.4</ecNumber>
    </recommendedName>
</protein>
<dbReference type="InterPro" id="IPR012337">
    <property type="entry name" value="RNaseH-like_sf"/>
</dbReference>
<dbReference type="GO" id="GO:0046872">
    <property type="term" value="F:metal ion binding"/>
    <property type="evidence" value="ECO:0007669"/>
    <property type="project" value="UniProtKB-KW"/>
</dbReference>
<dbReference type="EC" id="3.1.26.4" evidence="5"/>
<dbReference type="AlphaFoldDB" id="A0A5N1GNU4"/>
<dbReference type="PROSITE" id="PS50879">
    <property type="entry name" value="RNASE_H_1"/>
    <property type="match status" value="1"/>
</dbReference>
<evidence type="ECO:0000256" key="11">
    <source>
        <dbReference type="ARBA" id="ARBA00022842"/>
    </source>
</evidence>
<dbReference type="Gene3D" id="3.40.970.10">
    <property type="entry name" value="Ribonuclease H1, N-terminal domain"/>
    <property type="match status" value="1"/>
</dbReference>
<dbReference type="CDD" id="cd09277">
    <property type="entry name" value="RNase_HI_bacteria_like"/>
    <property type="match status" value="1"/>
</dbReference>
<comment type="cofactor">
    <cofactor evidence="2">
        <name>Mg(2+)</name>
        <dbReference type="ChEBI" id="CHEBI:18420"/>
    </cofactor>
</comment>
<dbReference type="InterPro" id="IPR009027">
    <property type="entry name" value="Ribosomal_bL9/RNase_H1_N"/>
</dbReference>
<evidence type="ECO:0000313" key="13">
    <source>
        <dbReference type="EMBL" id="KAA9301996.1"/>
    </source>
</evidence>
<feature type="domain" description="RNase H type-1" evidence="12">
    <location>
        <begin position="56"/>
        <end position="193"/>
    </location>
</feature>
<dbReference type="InterPro" id="IPR036397">
    <property type="entry name" value="RNaseH_sf"/>
</dbReference>
<dbReference type="OrthoDB" id="9811552at2"/>
<evidence type="ECO:0000256" key="3">
    <source>
        <dbReference type="ARBA" id="ARBA00004065"/>
    </source>
</evidence>
<keyword evidence="10" id="KW-0378">Hydrolase</keyword>
<evidence type="ECO:0000256" key="8">
    <source>
        <dbReference type="ARBA" id="ARBA00022723"/>
    </source>
</evidence>
<dbReference type="EMBL" id="VYWO01000001">
    <property type="protein sequence ID" value="KAA9301996.1"/>
    <property type="molecule type" value="Genomic_DNA"/>
</dbReference>
<dbReference type="InterPro" id="IPR002156">
    <property type="entry name" value="RNaseH_domain"/>
</dbReference>